<evidence type="ECO:0000256" key="1">
    <source>
        <dbReference type="SAM" id="MobiDB-lite"/>
    </source>
</evidence>
<name>A0A6N1MPF0_ACILW</name>
<proteinExistence type="predicted"/>
<organism evidence="2 3">
    <name type="scientific">Acinetobacter lwoffii</name>
    <dbReference type="NCBI Taxonomy" id="28090"/>
    <lineage>
        <taxon>Bacteria</taxon>
        <taxon>Pseudomonadati</taxon>
        <taxon>Pseudomonadota</taxon>
        <taxon>Gammaproteobacteria</taxon>
        <taxon>Moraxellales</taxon>
        <taxon>Moraxellaceae</taxon>
        <taxon>Acinetobacter</taxon>
    </lineage>
</organism>
<accession>A0A6N1MPF0</accession>
<dbReference type="InterPro" id="IPR006944">
    <property type="entry name" value="Phage/GTA_portal"/>
</dbReference>
<dbReference type="RefSeq" id="WP_174894241.1">
    <property type="nucleotide sequence ID" value="NZ_CP054803.1"/>
</dbReference>
<feature type="region of interest" description="Disordered" evidence="1">
    <location>
        <begin position="24"/>
        <end position="49"/>
    </location>
</feature>
<sequence length="428" mass="48089">MTAKIAKQRVMACIDHDAARAQAVDKAKKIHSRSTGPAGPRKGKLSDSPKSISRIANTATFDRAMTLSAVFACHKILAETVASLPLEMFIFDSKRNRSQIFDHQLAKLFRNKPNDDQTNVEFKETLMLNLMGGNAYVRKYYYHKELNQLVVINNASVDPRLNDQGKKEYHITHFDGKKEILTDKEIWHLKLFGTGLVGMSPLAYGARSIGIGLAADDKVGRVMENGAKPSGALSTDKTLKQNQRDALRQEMTAMVEGEDWFLPVLEGGLKFEQISLTPEDIELLSTRQFTVEEVCRFYGVPSVLINDTNGSTTWGSGIFELVEAFYKFGLRPYFERIEESARLNLLDRADWDDYEFEFKIKDLLRASFTARVANNKTLIESGQKTINEIRREEGDLPLDWGDQPLVAANLITLDRVVKGQTGGKTNES</sequence>
<dbReference type="EMBL" id="CP054803">
    <property type="protein sequence ID" value="QKU20681.1"/>
    <property type="molecule type" value="Genomic_DNA"/>
</dbReference>
<protein>
    <submittedName>
        <fullName evidence="2">Phage portal protein</fullName>
    </submittedName>
</protein>
<dbReference type="Pfam" id="PF04860">
    <property type="entry name" value="Phage_portal"/>
    <property type="match status" value="1"/>
</dbReference>
<dbReference type="InterPro" id="IPR006427">
    <property type="entry name" value="Portal_HK97"/>
</dbReference>
<dbReference type="AlphaFoldDB" id="A0A6N1MPF0"/>
<evidence type="ECO:0000313" key="3">
    <source>
        <dbReference type="Proteomes" id="UP000509126"/>
    </source>
</evidence>
<reference evidence="2 3" key="1">
    <citation type="submission" date="2019-11" db="EMBL/GenBank/DDBJ databases">
        <title>FDA dAtabase for Regulatory Grade micrObial Sequences (FDA-ARGOS): Supporting development and validation of Infectious Disease Dx tests.</title>
        <authorList>
            <person name="Patel R."/>
            <person name="Rucinski S."/>
            <person name="Tallon L."/>
            <person name="Sadzewicz L."/>
            <person name="Vavikolanu K."/>
            <person name="Mehta A."/>
            <person name="Aluvathingal J."/>
            <person name="Nadendla S."/>
            <person name="Nandy P."/>
            <person name="Geyer C."/>
            <person name="Yan Y."/>
            <person name="Sichtig H."/>
        </authorList>
    </citation>
    <scope>NUCLEOTIDE SEQUENCE [LARGE SCALE GENOMIC DNA]</scope>
    <source>
        <strain evidence="2 3">FDAARGOS_557</strain>
    </source>
</reference>
<gene>
    <name evidence="2" type="ORF">FOB19_04095</name>
</gene>
<dbReference type="NCBIfam" id="TIGR01537">
    <property type="entry name" value="portal_HK97"/>
    <property type="match status" value="1"/>
</dbReference>
<evidence type="ECO:0000313" key="2">
    <source>
        <dbReference type="EMBL" id="QKU20681.1"/>
    </source>
</evidence>
<dbReference type="Proteomes" id="UP000509126">
    <property type="component" value="Chromosome"/>
</dbReference>